<name>A0A2G1WJL0_9EURY</name>
<dbReference type="Pfam" id="PF01850">
    <property type="entry name" value="PIN"/>
    <property type="match status" value="1"/>
</dbReference>
<feature type="domain" description="PIN" evidence="1">
    <location>
        <begin position="3"/>
        <end position="132"/>
    </location>
</feature>
<sequence>MSVFVDTGVFYAHHDTDASRHDVGFEALNDVLTSTKYGHVMTSDYIYDEVVTLTHRRTGDIDAALEVGRRIRGDGYPSAIDLLHTSRSLFERAVTVHRRYTEHQLSFTDAMTVAHVEHNDIDRVLSFDDDFDGIIDRLTPKTVLSNRG</sequence>
<dbReference type="Gene3D" id="3.40.50.1010">
    <property type="entry name" value="5'-nuclease"/>
    <property type="match status" value="1"/>
</dbReference>
<reference evidence="2 3" key="1">
    <citation type="journal article" date="2014" name="Front. Microbiol.">
        <title>Population and genomic analysis of the genus Halorubrum.</title>
        <authorList>
            <person name="Fullmer M.S."/>
            <person name="Soucy S.M."/>
            <person name="Swithers K.S."/>
            <person name="Makkay A.M."/>
            <person name="Wheeler R."/>
            <person name="Ventosa A."/>
            <person name="Gogarten J.P."/>
            <person name="Papke R.T."/>
        </authorList>
    </citation>
    <scope>NUCLEOTIDE SEQUENCE [LARGE SCALE GENOMIC DNA]</scope>
    <source>
        <strain evidence="2 3">C49</strain>
    </source>
</reference>
<comment type="caution">
    <text evidence="2">The sequence shown here is derived from an EMBL/GenBank/DDBJ whole genome shotgun (WGS) entry which is preliminary data.</text>
</comment>
<organism evidence="2 3">
    <name type="scientific">Halorubrum persicum</name>
    <dbReference type="NCBI Taxonomy" id="1383844"/>
    <lineage>
        <taxon>Archaea</taxon>
        <taxon>Methanobacteriati</taxon>
        <taxon>Methanobacteriota</taxon>
        <taxon>Stenosarchaea group</taxon>
        <taxon>Halobacteria</taxon>
        <taxon>Halobacteriales</taxon>
        <taxon>Haloferacaceae</taxon>
        <taxon>Halorubrum</taxon>
    </lineage>
</organism>
<dbReference type="InterPro" id="IPR002716">
    <property type="entry name" value="PIN_dom"/>
</dbReference>
<dbReference type="EMBL" id="NHOA01000045">
    <property type="protein sequence ID" value="PHQ39170.1"/>
    <property type="molecule type" value="Genomic_DNA"/>
</dbReference>
<proteinExistence type="predicted"/>
<dbReference type="OrthoDB" id="198094at2157"/>
<dbReference type="AlphaFoldDB" id="A0A2G1WJL0"/>
<evidence type="ECO:0000313" key="3">
    <source>
        <dbReference type="Proteomes" id="UP000222824"/>
    </source>
</evidence>
<dbReference type="InterPro" id="IPR029060">
    <property type="entry name" value="PIN-like_dom_sf"/>
</dbReference>
<dbReference type="GO" id="GO:0016075">
    <property type="term" value="P:rRNA catabolic process"/>
    <property type="evidence" value="ECO:0007669"/>
    <property type="project" value="TreeGrafter"/>
</dbReference>
<dbReference type="PANTHER" id="PTHR42188:SF1">
    <property type="entry name" value="23S RRNA-SPECIFIC ENDONUCLEASE VAPC20"/>
    <property type="match status" value="1"/>
</dbReference>
<dbReference type="SUPFAM" id="SSF88723">
    <property type="entry name" value="PIN domain-like"/>
    <property type="match status" value="1"/>
</dbReference>
<dbReference type="PANTHER" id="PTHR42188">
    <property type="entry name" value="23S RRNA-SPECIFIC ENDONUCLEASE VAPC20"/>
    <property type="match status" value="1"/>
</dbReference>
<gene>
    <name evidence="2" type="ORF">DJ69_07610</name>
</gene>
<dbReference type="InterPro" id="IPR039018">
    <property type="entry name" value="VapC20-like"/>
</dbReference>
<keyword evidence="3" id="KW-1185">Reference proteome</keyword>
<dbReference type="Proteomes" id="UP000222824">
    <property type="component" value="Unassembled WGS sequence"/>
</dbReference>
<protein>
    <submittedName>
        <fullName evidence="2">VapC toxin family PIN domain ribonuclease</fullName>
    </submittedName>
</protein>
<evidence type="ECO:0000259" key="1">
    <source>
        <dbReference type="Pfam" id="PF01850"/>
    </source>
</evidence>
<dbReference type="GO" id="GO:0004521">
    <property type="term" value="F:RNA endonuclease activity"/>
    <property type="evidence" value="ECO:0007669"/>
    <property type="project" value="InterPro"/>
</dbReference>
<evidence type="ECO:0000313" key="2">
    <source>
        <dbReference type="EMBL" id="PHQ39170.1"/>
    </source>
</evidence>
<dbReference type="RefSeq" id="WP_099255079.1">
    <property type="nucleotide sequence ID" value="NZ_NHOA01000045.1"/>
</dbReference>
<accession>A0A2G1WJL0</accession>